<dbReference type="PANTHER" id="PTHR33490:SF12">
    <property type="entry name" value="BLL5557 PROTEIN"/>
    <property type="match status" value="1"/>
</dbReference>
<evidence type="ECO:0000313" key="2">
    <source>
        <dbReference type="EMBL" id="RXZ46895.1"/>
    </source>
</evidence>
<dbReference type="Gene3D" id="3.10.620.30">
    <property type="match status" value="1"/>
</dbReference>
<dbReference type="PANTHER" id="PTHR33490">
    <property type="entry name" value="BLR5614 PROTEIN-RELATED"/>
    <property type="match status" value="1"/>
</dbReference>
<dbReference type="AlphaFoldDB" id="A0A4Q2JGB4"/>
<gene>
    <name evidence="2" type="ORF">ESO86_10400</name>
</gene>
<evidence type="ECO:0000313" key="3">
    <source>
        <dbReference type="Proteomes" id="UP000292881"/>
    </source>
</evidence>
<proteinExistence type="predicted"/>
<dbReference type="InterPro" id="IPR038765">
    <property type="entry name" value="Papain-like_cys_pep_sf"/>
</dbReference>
<dbReference type="Pfam" id="PF01841">
    <property type="entry name" value="Transglut_core"/>
    <property type="match status" value="1"/>
</dbReference>
<evidence type="ECO:0000259" key="1">
    <source>
        <dbReference type="SMART" id="SM00460"/>
    </source>
</evidence>
<dbReference type="OrthoDB" id="5438043at2"/>
<dbReference type="Gene3D" id="2.60.40.2250">
    <property type="match status" value="1"/>
</dbReference>
<sequence>MTARSVGCEIRLDVDQPVRLAFQVAVASDVEAVERLEFRTDGRPIDPTELTDAAGNRLHVVDAPAGPLECSYTAEVPGRAREASVNAADLLTYLRPSRYAESDRLAATAAAEFGGVEGVDRLAAVSSWVGTRLSYVPGSSSPTDGAVQTLLARQGVCRDYAHLVVALLRALDVPARLAAVYAPGLDPMDFHAVAEAWVEGAWHVVDATTLAPRETLVRIATGRDAADTAFLSAYGGAIRLESVEVTAVADELPDDDVRRLVRLG</sequence>
<dbReference type="SMART" id="SM00460">
    <property type="entry name" value="TGc"/>
    <property type="match status" value="1"/>
</dbReference>
<feature type="domain" description="Transglutaminase-like" evidence="1">
    <location>
        <begin position="149"/>
        <end position="209"/>
    </location>
</feature>
<protein>
    <submittedName>
        <fullName evidence="2">Transglutaminase family protein</fullName>
    </submittedName>
</protein>
<dbReference type="EMBL" id="SDPL01000195">
    <property type="protein sequence ID" value="RXZ46895.1"/>
    <property type="molecule type" value="Genomic_DNA"/>
</dbReference>
<comment type="caution">
    <text evidence="2">The sequence shown here is derived from an EMBL/GenBank/DDBJ whole genome shotgun (WGS) entry which is preliminary data.</text>
</comment>
<name>A0A4Q2JGB4_9MICO</name>
<dbReference type="SUPFAM" id="SSF54001">
    <property type="entry name" value="Cysteine proteinases"/>
    <property type="match status" value="1"/>
</dbReference>
<dbReference type="Proteomes" id="UP000292881">
    <property type="component" value="Unassembled WGS sequence"/>
</dbReference>
<reference evidence="2 3" key="1">
    <citation type="submission" date="2019-01" db="EMBL/GenBank/DDBJ databases">
        <authorList>
            <person name="Li J."/>
        </authorList>
    </citation>
    <scope>NUCLEOTIDE SEQUENCE [LARGE SCALE GENOMIC DNA]</scope>
    <source>
        <strain evidence="2 3">CGMCC 4.7180</strain>
    </source>
</reference>
<keyword evidence="3" id="KW-1185">Reference proteome</keyword>
<accession>A0A4Q2JGB4</accession>
<organism evidence="2 3">
    <name type="scientific">Agromyces binzhouensis</name>
    <dbReference type="NCBI Taxonomy" id="1817495"/>
    <lineage>
        <taxon>Bacteria</taxon>
        <taxon>Bacillati</taxon>
        <taxon>Actinomycetota</taxon>
        <taxon>Actinomycetes</taxon>
        <taxon>Micrococcales</taxon>
        <taxon>Microbacteriaceae</taxon>
        <taxon>Agromyces</taxon>
    </lineage>
</organism>
<dbReference type="InterPro" id="IPR002931">
    <property type="entry name" value="Transglutaminase-like"/>
</dbReference>
<dbReference type="RefSeq" id="WP_129234831.1">
    <property type="nucleotide sequence ID" value="NZ_SDPL01000195.1"/>
</dbReference>